<evidence type="ECO:0008006" key="3">
    <source>
        <dbReference type="Google" id="ProtNLM"/>
    </source>
</evidence>
<evidence type="ECO:0000313" key="2">
    <source>
        <dbReference type="Proteomes" id="UP001215598"/>
    </source>
</evidence>
<sequence length="555" mass="63582">MRQCESNLNTINKIITYFARSNTDCTSLLSGTAVKAVISYVTDYISKLGLKSYQAFASVFDIFDRNAEDLDGIGVDEYSTKKLMRQMVNSMSTKMEIGSPMACMYLLENPDHYPSHEFANFAWRTYVNFVKRYWISQLNIPEGMKEEVPEDMIKLQNERGTLVGASIVDDYALRPLIYSGLNLYEWIQCHQKKELNNKTKAVKHLFIGDHKQRDTHGVWCDFSRLDNIIPNFMGGAIPRSDRGDREYYCMTVLTIFKSWRAPSDLKDKDSTWDQAFNEHVFTARQRELLGHFNLRFECNDARDDHYNTMKQKIREGQSNYSGKLPHNFADKDEEEDMNDLLDDNDLQEGVNDEDPPVIGKRTREQLKEMDEIRDILAGAKWLSKTTDGLLPMQTERINPPFKTKTAWMNIVKEQRKKLLANKLGGMEEADSGNDKTHVGKLDTVKELPFDYFKPKPKILGDENELMKAKCCQDFTLNTEQIRAFRIVADHVSSKQPTNLKMYLGGMGGSGKSQVIHAITAFFKMRGESHRFMILGPTGSTAALVNGSTYHSVFKV</sequence>
<accession>A0AAD7KA71</accession>
<dbReference type="InterPro" id="IPR027417">
    <property type="entry name" value="P-loop_NTPase"/>
</dbReference>
<dbReference type="EMBL" id="JARKIB010000004">
    <property type="protein sequence ID" value="KAJ7781446.1"/>
    <property type="molecule type" value="Genomic_DNA"/>
</dbReference>
<dbReference type="Proteomes" id="UP001215598">
    <property type="component" value="Unassembled WGS sequence"/>
</dbReference>
<dbReference type="SUPFAM" id="SSF52540">
    <property type="entry name" value="P-loop containing nucleoside triphosphate hydrolases"/>
    <property type="match status" value="1"/>
</dbReference>
<organism evidence="1 2">
    <name type="scientific">Mycena metata</name>
    <dbReference type="NCBI Taxonomy" id="1033252"/>
    <lineage>
        <taxon>Eukaryota</taxon>
        <taxon>Fungi</taxon>
        <taxon>Dikarya</taxon>
        <taxon>Basidiomycota</taxon>
        <taxon>Agaricomycotina</taxon>
        <taxon>Agaricomycetes</taxon>
        <taxon>Agaricomycetidae</taxon>
        <taxon>Agaricales</taxon>
        <taxon>Marasmiineae</taxon>
        <taxon>Mycenaceae</taxon>
        <taxon>Mycena</taxon>
    </lineage>
</organism>
<dbReference type="Gene3D" id="3.40.50.300">
    <property type="entry name" value="P-loop containing nucleotide triphosphate hydrolases"/>
    <property type="match status" value="1"/>
</dbReference>
<dbReference type="AlphaFoldDB" id="A0AAD7KA71"/>
<comment type="caution">
    <text evidence="1">The sequence shown here is derived from an EMBL/GenBank/DDBJ whole genome shotgun (WGS) entry which is preliminary data.</text>
</comment>
<name>A0AAD7KA71_9AGAR</name>
<keyword evidence="2" id="KW-1185">Reference proteome</keyword>
<feature type="non-terminal residue" evidence="1">
    <location>
        <position position="555"/>
    </location>
</feature>
<evidence type="ECO:0000313" key="1">
    <source>
        <dbReference type="EMBL" id="KAJ7781446.1"/>
    </source>
</evidence>
<proteinExistence type="predicted"/>
<reference evidence="1" key="1">
    <citation type="submission" date="2023-03" db="EMBL/GenBank/DDBJ databases">
        <title>Massive genome expansion in bonnet fungi (Mycena s.s.) driven by repeated elements and novel gene families across ecological guilds.</title>
        <authorList>
            <consortium name="Lawrence Berkeley National Laboratory"/>
            <person name="Harder C.B."/>
            <person name="Miyauchi S."/>
            <person name="Viragh M."/>
            <person name="Kuo A."/>
            <person name="Thoen E."/>
            <person name="Andreopoulos B."/>
            <person name="Lu D."/>
            <person name="Skrede I."/>
            <person name="Drula E."/>
            <person name="Henrissat B."/>
            <person name="Morin E."/>
            <person name="Kohler A."/>
            <person name="Barry K."/>
            <person name="LaButti K."/>
            <person name="Morin E."/>
            <person name="Salamov A."/>
            <person name="Lipzen A."/>
            <person name="Mereny Z."/>
            <person name="Hegedus B."/>
            <person name="Baldrian P."/>
            <person name="Stursova M."/>
            <person name="Weitz H."/>
            <person name="Taylor A."/>
            <person name="Grigoriev I.V."/>
            <person name="Nagy L.G."/>
            <person name="Martin F."/>
            <person name="Kauserud H."/>
        </authorList>
    </citation>
    <scope>NUCLEOTIDE SEQUENCE</scope>
    <source>
        <strain evidence="1">CBHHK182m</strain>
    </source>
</reference>
<gene>
    <name evidence="1" type="ORF">B0H16DRAFT_1298763</name>
</gene>
<protein>
    <recommendedName>
        <fullName evidence="3">DNA helicase</fullName>
    </recommendedName>
</protein>